<feature type="region of interest" description="Disordered" evidence="1">
    <location>
        <begin position="29"/>
        <end position="48"/>
    </location>
</feature>
<evidence type="ECO:0000313" key="2">
    <source>
        <dbReference type="EMBL" id="KAF8766564.1"/>
    </source>
</evidence>
<protein>
    <submittedName>
        <fullName evidence="2">Uncharacterized protein</fullName>
    </submittedName>
</protein>
<reference evidence="2" key="1">
    <citation type="journal article" date="2020" name="bioRxiv">
        <title>Chromosome-level reference genome of the European wasp spider Argiope bruennichi: a resource for studies on range expansion and evolutionary adaptation.</title>
        <authorList>
            <person name="Sheffer M.M."/>
            <person name="Hoppe A."/>
            <person name="Krehenwinkel H."/>
            <person name="Uhl G."/>
            <person name="Kuss A.W."/>
            <person name="Jensen L."/>
            <person name="Jensen C."/>
            <person name="Gillespie R.G."/>
            <person name="Hoff K.J."/>
            <person name="Prost S."/>
        </authorList>
    </citation>
    <scope>NUCLEOTIDE SEQUENCE</scope>
</reference>
<reference evidence="2" key="2">
    <citation type="submission" date="2020-06" db="EMBL/GenBank/DDBJ databases">
        <authorList>
            <person name="Sheffer M."/>
        </authorList>
    </citation>
    <scope>NUCLEOTIDE SEQUENCE</scope>
</reference>
<feature type="region of interest" description="Disordered" evidence="1">
    <location>
        <begin position="68"/>
        <end position="94"/>
    </location>
</feature>
<name>A0A8T0E4X5_ARGBR</name>
<accession>A0A8T0E4X5</accession>
<comment type="caution">
    <text evidence="2">The sequence shown here is derived from an EMBL/GenBank/DDBJ whole genome shotgun (WGS) entry which is preliminary data.</text>
</comment>
<evidence type="ECO:0000313" key="3">
    <source>
        <dbReference type="Proteomes" id="UP000807504"/>
    </source>
</evidence>
<dbReference type="Proteomes" id="UP000807504">
    <property type="component" value="Unassembled WGS sequence"/>
</dbReference>
<dbReference type="AlphaFoldDB" id="A0A8T0E4X5"/>
<sequence>MANTKFATSSVIATLLTVRSLPTEPFARSYGPEICGRGRGPRTLSLPLPRHHGERVRMADGALGFRRRVRPRRVSKTSESRGDSHAPSCPSLDSGGASCILWAAAPPQERSRAIFPSPTPFRG</sequence>
<dbReference type="EMBL" id="JABXBU010002230">
    <property type="protein sequence ID" value="KAF8766564.1"/>
    <property type="molecule type" value="Genomic_DNA"/>
</dbReference>
<keyword evidence="3" id="KW-1185">Reference proteome</keyword>
<organism evidence="2 3">
    <name type="scientific">Argiope bruennichi</name>
    <name type="common">Wasp spider</name>
    <name type="synonym">Aranea bruennichi</name>
    <dbReference type="NCBI Taxonomy" id="94029"/>
    <lineage>
        <taxon>Eukaryota</taxon>
        <taxon>Metazoa</taxon>
        <taxon>Ecdysozoa</taxon>
        <taxon>Arthropoda</taxon>
        <taxon>Chelicerata</taxon>
        <taxon>Arachnida</taxon>
        <taxon>Araneae</taxon>
        <taxon>Araneomorphae</taxon>
        <taxon>Entelegynae</taxon>
        <taxon>Araneoidea</taxon>
        <taxon>Araneidae</taxon>
        <taxon>Argiope</taxon>
    </lineage>
</organism>
<evidence type="ECO:0000256" key="1">
    <source>
        <dbReference type="SAM" id="MobiDB-lite"/>
    </source>
</evidence>
<proteinExistence type="predicted"/>
<gene>
    <name evidence="2" type="ORF">HNY73_019613</name>
</gene>